<evidence type="ECO:0000256" key="1">
    <source>
        <dbReference type="SAM" id="MobiDB-lite"/>
    </source>
</evidence>
<dbReference type="KEGG" id="pca:Pcar_0218"/>
<sequence length="141" mass="15335">MKVCFPISEDLGIQSVIYGHFNSAPFFLLVDSETRETQTVSNCDPHEPFAGCNPFGALKAYEIDGIIAAGMGDSVLQAMNLCGHRVFEAQSEHLIENMELFLEKKLPESEIQNSAAAGRCSDGEEDTNESGSGGCDHDHEH</sequence>
<dbReference type="EMBL" id="CP000142">
    <property type="protein sequence ID" value="ABA87479.1"/>
    <property type="molecule type" value="Genomic_DNA"/>
</dbReference>
<dbReference type="AlphaFoldDB" id="Q3A813"/>
<evidence type="ECO:0000313" key="3">
    <source>
        <dbReference type="EMBL" id="ABA87479.1"/>
    </source>
</evidence>
<dbReference type="InterPro" id="IPR036105">
    <property type="entry name" value="DiNase_FeMo-co_biosyn_sf"/>
</dbReference>
<dbReference type="Gene3D" id="3.30.420.130">
    <property type="entry name" value="Dinitrogenase iron-molybdenum cofactor biosynthesis domain"/>
    <property type="match status" value="1"/>
</dbReference>
<feature type="region of interest" description="Disordered" evidence="1">
    <location>
        <begin position="113"/>
        <end position="141"/>
    </location>
</feature>
<dbReference type="HOGENOM" id="CLU_104194_2_1_7"/>
<evidence type="ECO:0000259" key="2">
    <source>
        <dbReference type="Pfam" id="PF02579"/>
    </source>
</evidence>
<protein>
    <submittedName>
        <fullName evidence="3">Nitrogenase molybdenum-iron cofactor biosynthesis protein NifB/NifX-related protein</fullName>
    </submittedName>
</protein>
<dbReference type="RefSeq" id="WP_011339881.1">
    <property type="nucleotide sequence ID" value="NC_007498.2"/>
</dbReference>
<gene>
    <name evidence="3" type="ordered locus">Pcar_0218</name>
</gene>
<keyword evidence="4" id="KW-1185">Reference proteome</keyword>
<feature type="domain" description="Dinitrogenase iron-molybdenum cofactor biosynthesis" evidence="2">
    <location>
        <begin position="15"/>
        <end position="102"/>
    </location>
</feature>
<dbReference type="InterPro" id="IPR003731">
    <property type="entry name" value="Di-Nase_FeMo-co_biosynth"/>
</dbReference>
<reference evidence="4" key="1">
    <citation type="submission" date="2005-10" db="EMBL/GenBank/DDBJ databases">
        <title>Complete sequence of Pelobacter carbinolicus DSM 2380.</title>
        <authorList>
            <person name="Copeland A."/>
            <person name="Lucas S."/>
            <person name="Lapidus A."/>
            <person name="Barry K."/>
            <person name="Detter J.C."/>
            <person name="Glavina T."/>
            <person name="Hammon N."/>
            <person name="Israni S."/>
            <person name="Pitluck S."/>
            <person name="Chertkov O."/>
            <person name="Schmutz J."/>
            <person name="Larimer F."/>
            <person name="Land M."/>
            <person name="Kyrpides N."/>
            <person name="Ivanova N."/>
            <person name="Richardson P."/>
        </authorList>
    </citation>
    <scope>NUCLEOTIDE SEQUENCE [LARGE SCALE GENOMIC DNA]</scope>
    <source>
        <strain evidence="4">DSM 2380 / NBRC 103641 / GraBd1</strain>
    </source>
</reference>
<accession>Q3A813</accession>
<dbReference type="Proteomes" id="UP000002534">
    <property type="component" value="Chromosome"/>
</dbReference>
<organism evidence="3 4">
    <name type="scientific">Syntrophotalea carbinolica (strain DSM 2380 / NBRC 103641 / GraBd1)</name>
    <name type="common">Pelobacter carbinolicus</name>
    <dbReference type="NCBI Taxonomy" id="338963"/>
    <lineage>
        <taxon>Bacteria</taxon>
        <taxon>Pseudomonadati</taxon>
        <taxon>Thermodesulfobacteriota</taxon>
        <taxon>Desulfuromonadia</taxon>
        <taxon>Desulfuromonadales</taxon>
        <taxon>Syntrophotaleaceae</taxon>
        <taxon>Syntrophotalea</taxon>
    </lineage>
</organism>
<dbReference type="eggNOG" id="COG1433">
    <property type="taxonomic scope" value="Bacteria"/>
</dbReference>
<proteinExistence type="predicted"/>
<name>Q3A813_SYNC1</name>
<reference evidence="3 4" key="2">
    <citation type="journal article" date="2012" name="BMC Genomics">
        <title>The genome of Pelobacter carbinolicus reveals surprising metabolic capabilities and physiological features.</title>
        <authorList>
            <person name="Aklujkar M."/>
            <person name="Haveman S.A."/>
            <person name="Didonato R.Jr."/>
            <person name="Chertkov O."/>
            <person name="Han C.S."/>
            <person name="Land M.L."/>
            <person name="Brown P."/>
            <person name="Lovley D.R."/>
        </authorList>
    </citation>
    <scope>NUCLEOTIDE SEQUENCE [LARGE SCALE GENOMIC DNA]</scope>
    <source>
        <strain evidence="4">DSM 2380 / NBRC 103641 / GraBd1</strain>
    </source>
</reference>
<dbReference type="SUPFAM" id="SSF53146">
    <property type="entry name" value="Nitrogenase accessory factor-like"/>
    <property type="match status" value="1"/>
</dbReference>
<dbReference type="Pfam" id="PF02579">
    <property type="entry name" value="Nitro_FeMo-Co"/>
    <property type="match status" value="1"/>
</dbReference>
<dbReference type="STRING" id="338963.Pcar_0218"/>
<evidence type="ECO:0000313" key="4">
    <source>
        <dbReference type="Proteomes" id="UP000002534"/>
    </source>
</evidence>
<dbReference type="OrthoDB" id="9807451at2"/>